<dbReference type="GO" id="GO:0005886">
    <property type="term" value="C:plasma membrane"/>
    <property type="evidence" value="ECO:0007669"/>
    <property type="project" value="TreeGrafter"/>
</dbReference>
<dbReference type="CDD" id="cd01129">
    <property type="entry name" value="PulE-GspE-like"/>
    <property type="match status" value="1"/>
</dbReference>
<dbReference type="Gene3D" id="3.30.450.90">
    <property type="match status" value="1"/>
</dbReference>
<dbReference type="InterPro" id="IPR037257">
    <property type="entry name" value="T2SS_E_N_sf"/>
</dbReference>
<dbReference type="SUPFAM" id="SSF52540">
    <property type="entry name" value="P-loop containing nucleoside triphosphate hydrolases"/>
    <property type="match status" value="1"/>
</dbReference>
<dbReference type="AlphaFoldDB" id="A0A1F7X1N4"/>
<dbReference type="InterPro" id="IPR003593">
    <property type="entry name" value="AAA+_ATPase"/>
</dbReference>
<dbReference type="PANTHER" id="PTHR30258:SF1">
    <property type="entry name" value="PROTEIN TRANSPORT PROTEIN HOFB HOMOLOG"/>
    <property type="match status" value="1"/>
</dbReference>
<dbReference type="Pfam" id="PF05157">
    <property type="entry name" value="MshEN"/>
    <property type="match status" value="1"/>
</dbReference>
<dbReference type="SUPFAM" id="SSF160246">
    <property type="entry name" value="EspE N-terminal domain-like"/>
    <property type="match status" value="1"/>
</dbReference>
<dbReference type="GO" id="GO:0005524">
    <property type="term" value="F:ATP binding"/>
    <property type="evidence" value="ECO:0007669"/>
    <property type="project" value="UniProtKB-KW"/>
</dbReference>
<evidence type="ECO:0000256" key="2">
    <source>
        <dbReference type="ARBA" id="ARBA00022741"/>
    </source>
</evidence>
<dbReference type="Gene3D" id="3.30.300.160">
    <property type="entry name" value="Type II secretion system, protein E, N-terminal domain"/>
    <property type="match status" value="1"/>
</dbReference>
<dbReference type="SMART" id="SM00382">
    <property type="entry name" value="AAA"/>
    <property type="match status" value="1"/>
</dbReference>
<comment type="similarity">
    <text evidence="1">Belongs to the GSP E family.</text>
</comment>
<comment type="caution">
    <text evidence="5">The sequence shown here is derived from an EMBL/GenBank/DDBJ whole genome shotgun (WGS) entry which is preliminary data.</text>
</comment>
<dbReference type="InterPro" id="IPR001482">
    <property type="entry name" value="T2SS/T4SS_dom"/>
</dbReference>
<evidence type="ECO:0000256" key="3">
    <source>
        <dbReference type="ARBA" id="ARBA00022840"/>
    </source>
</evidence>
<protein>
    <recommendedName>
        <fullName evidence="4">Bacterial type II secretion system protein E domain-containing protein</fullName>
    </recommendedName>
</protein>
<dbReference type="EMBL" id="MGFP01000033">
    <property type="protein sequence ID" value="OGM08992.1"/>
    <property type="molecule type" value="Genomic_DNA"/>
</dbReference>
<evidence type="ECO:0000256" key="1">
    <source>
        <dbReference type="ARBA" id="ARBA00006611"/>
    </source>
</evidence>
<proteinExistence type="inferred from homology"/>
<organism evidence="5 6">
    <name type="scientific">Candidatus Woesebacteria bacterium RBG_13_34_9</name>
    <dbReference type="NCBI Taxonomy" id="1802477"/>
    <lineage>
        <taxon>Bacteria</taxon>
        <taxon>Candidatus Woeseibacteriota</taxon>
    </lineage>
</organism>
<dbReference type="FunFam" id="3.40.50.300:FF:000398">
    <property type="entry name" value="Type IV pilus assembly ATPase PilB"/>
    <property type="match status" value="1"/>
</dbReference>
<dbReference type="Pfam" id="PF00437">
    <property type="entry name" value="T2SSE"/>
    <property type="match status" value="1"/>
</dbReference>
<evidence type="ECO:0000313" key="5">
    <source>
        <dbReference type="EMBL" id="OGM08992.1"/>
    </source>
</evidence>
<dbReference type="PANTHER" id="PTHR30258">
    <property type="entry name" value="TYPE II SECRETION SYSTEM PROTEIN GSPE-RELATED"/>
    <property type="match status" value="1"/>
</dbReference>
<dbReference type="PROSITE" id="PS00662">
    <property type="entry name" value="T2SP_E"/>
    <property type="match status" value="1"/>
</dbReference>
<name>A0A1F7X1N4_9BACT</name>
<dbReference type="Proteomes" id="UP000179219">
    <property type="component" value="Unassembled WGS sequence"/>
</dbReference>
<gene>
    <name evidence="5" type="ORF">A2159_01195</name>
</gene>
<dbReference type="InterPro" id="IPR007831">
    <property type="entry name" value="T2SS_GspE_N"/>
</dbReference>
<dbReference type="Gene3D" id="3.40.50.300">
    <property type="entry name" value="P-loop containing nucleotide triphosphate hydrolases"/>
    <property type="match status" value="1"/>
</dbReference>
<evidence type="ECO:0000313" key="6">
    <source>
        <dbReference type="Proteomes" id="UP000179219"/>
    </source>
</evidence>
<evidence type="ECO:0000259" key="4">
    <source>
        <dbReference type="PROSITE" id="PS00662"/>
    </source>
</evidence>
<sequence>MVIAEKNFKKIITQSGLVSIDDLNSASKVAEHLECSLTDVLLGRDLLKEEDLGKILSKFYQIEFIDLNKQEIDIKALQSIPEDFAQEAGVVAFKKKDNTLFVAMEDPHDLELIEHIKKITKDINKITTFVSTSGIIKNALKLYKTSIAEVEQIETKTSDLSVITTLEKILEEAIREGASDIHIEPLEDRLLIRYRVDGVLHDEKVYEKSFHPSVVARIKILSDLKLDETRLPQDGQFSIITKGHDKVSFRVSVIPSVNGEKVVLRILESSLTRFNLEELGLLPEDQEIASKVLERTHGMLLVTGPTGSGKTTTLYTVLGLLNKSNVNIVTIEDPVENKIKRINQIQVNTQINLAFATGLRSVLRQDPDIIMVGEIRDKETAIIATNAAMTGHLVFSTVHANTSAGAIPRMIDLGAEPFLISSTLNMVIAQRLVRVLCSKCKIKGNLNPLTKNKLKTAKKSISPEILKILKNIYQPVGCNACHQTGFSGRIGIFEILNIDNNIKEMIVSKKTSDQIWRVAREKGAKTMLEDGIIKVAKGITTIEEVFRVISE</sequence>
<feature type="domain" description="Bacterial type II secretion system protein E" evidence="4">
    <location>
        <begin position="363"/>
        <end position="377"/>
    </location>
</feature>
<dbReference type="GO" id="GO:0016887">
    <property type="term" value="F:ATP hydrolysis activity"/>
    <property type="evidence" value="ECO:0007669"/>
    <property type="project" value="TreeGrafter"/>
</dbReference>
<accession>A0A1F7X1N4</accession>
<dbReference type="InterPro" id="IPR027417">
    <property type="entry name" value="P-loop_NTPase"/>
</dbReference>
<reference evidence="5 6" key="1">
    <citation type="journal article" date="2016" name="Nat. Commun.">
        <title>Thousands of microbial genomes shed light on interconnected biogeochemical processes in an aquifer system.</title>
        <authorList>
            <person name="Anantharaman K."/>
            <person name="Brown C.T."/>
            <person name="Hug L.A."/>
            <person name="Sharon I."/>
            <person name="Castelle C.J."/>
            <person name="Probst A.J."/>
            <person name="Thomas B.C."/>
            <person name="Singh A."/>
            <person name="Wilkins M.J."/>
            <person name="Karaoz U."/>
            <person name="Brodie E.L."/>
            <person name="Williams K.H."/>
            <person name="Hubbard S.S."/>
            <person name="Banfield J.F."/>
        </authorList>
    </citation>
    <scope>NUCLEOTIDE SEQUENCE [LARGE SCALE GENOMIC DNA]</scope>
</reference>
<keyword evidence="3" id="KW-0067">ATP-binding</keyword>
<keyword evidence="2" id="KW-0547">Nucleotide-binding</keyword>